<dbReference type="PANTHER" id="PTHR14209">
    <property type="entry name" value="ISOAMYL ACETATE-HYDROLYZING ESTERASE 1"/>
    <property type="match status" value="1"/>
</dbReference>
<dbReference type="Gene3D" id="3.40.50.1110">
    <property type="entry name" value="SGNH hydrolase"/>
    <property type="match status" value="1"/>
</dbReference>
<name>A0A0C7N9T3_9SACH</name>
<dbReference type="SUPFAM" id="SSF52266">
    <property type="entry name" value="SGNH hydrolase"/>
    <property type="match status" value="1"/>
</dbReference>
<dbReference type="AlphaFoldDB" id="A0A0C7N9T3"/>
<protein>
    <submittedName>
        <fullName evidence="2">LALA0S05e00760g1_1</fullName>
    </submittedName>
</protein>
<gene>
    <name evidence="2" type="ORF">LALA0_S05e00760g</name>
</gene>
<dbReference type="InterPro" id="IPR045136">
    <property type="entry name" value="Iah1-like"/>
</dbReference>
<dbReference type="CDD" id="cd01838">
    <property type="entry name" value="Isoamyl_acetate_hydrolase_like"/>
    <property type="match status" value="1"/>
</dbReference>
<reference evidence="2 3" key="1">
    <citation type="submission" date="2014-12" db="EMBL/GenBank/DDBJ databases">
        <authorList>
            <person name="Neuveglise Cecile"/>
        </authorList>
    </citation>
    <scope>NUCLEOTIDE SEQUENCE [LARGE SCALE GENOMIC DNA]</scope>
    <source>
        <strain evidence="2 3">CBS 12615</strain>
    </source>
</reference>
<dbReference type="InterPro" id="IPR036514">
    <property type="entry name" value="SGNH_hydro_sf"/>
</dbReference>
<sequence>MSLKYPKFLLFGDSITEFAFNTEPDEKIGHQFALGAALCRDYTRKLDIIQRGFSGYNSRWALQILPKILESESSSEIVMCTIFFGSNDAASAGRQRVEVTEFIENITSLVHMVKVKNIKPILIGPGLHDSERWAELKPDQISQGTFRSNDCNKRYSDALQQIALREKIPFVNLYDAFQEQGGDQWRELLLDGVHYTGKGYKVFYNELLKTIRSAYPEFAPENVIYKLPNWRDVEEDGSNLKELL</sequence>
<dbReference type="GeneID" id="34685688"/>
<dbReference type="FunFam" id="3.40.50.1110:FF:000022">
    <property type="entry name" value="Isoamyl acetate-hydrolyzing esterase"/>
    <property type="match status" value="1"/>
</dbReference>
<dbReference type="PANTHER" id="PTHR14209:SF19">
    <property type="entry name" value="ISOAMYL ACETATE-HYDROLYZING ESTERASE 1 HOMOLOG"/>
    <property type="match status" value="1"/>
</dbReference>
<dbReference type="RefSeq" id="XP_022628458.1">
    <property type="nucleotide sequence ID" value="XM_022772101.1"/>
</dbReference>
<organism evidence="2 3">
    <name type="scientific">Lachancea lanzarotensis</name>
    <dbReference type="NCBI Taxonomy" id="1245769"/>
    <lineage>
        <taxon>Eukaryota</taxon>
        <taxon>Fungi</taxon>
        <taxon>Dikarya</taxon>
        <taxon>Ascomycota</taxon>
        <taxon>Saccharomycotina</taxon>
        <taxon>Saccharomycetes</taxon>
        <taxon>Saccharomycetales</taxon>
        <taxon>Saccharomycetaceae</taxon>
        <taxon>Lachancea</taxon>
    </lineage>
</organism>
<dbReference type="GO" id="GO:0006083">
    <property type="term" value="P:acetate metabolic process"/>
    <property type="evidence" value="ECO:0007669"/>
    <property type="project" value="EnsemblFungi"/>
</dbReference>
<feature type="domain" description="SGNH hydrolase-type esterase" evidence="1">
    <location>
        <begin position="10"/>
        <end position="202"/>
    </location>
</feature>
<dbReference type="OrthoDB" id="671439at2759"/>
<dbReference type="Proteomes" id="UP000054304">
    <property type="component" value="Unassembled WGS sequence"/>
</dbReference>
<evidence type="ECO:0000313" key="2">
    <source>
        <dbReference type="EMBL" id="CEP62229.1"/>
    </source>
</evidence>
<dbReference type="EMBL" id="LN736364">
    <property type="protein sequence ID" value="CEP62229.1"/>
    <property type="molecule type" value="Genomic_DNA"/>
</dbReference>
<dbReference type="HOGENOM" id="CLU_051989_0_3_1"/>
<keyword evidence="3" id="KW-1185">Reference proteome</keyword>
<evidence type="ECO:0000313" key="3">
    <source>
        <dbReference type="Proteomes" id="UP000054304"/>
    </source>
</evidence>
<dbReference type="GO" id="GO:0016788">
    <property type="term" value="F:hydrolase activity, acting on ester bonds"/>
    <property type="evidence" value="ECO:0007669"/>
    <property type="project" value="EnsemblFungi"/>
</dbReference>
<accession>A0A0C7N9T3</accession>
<evidence type="ECO:0000259" key="1">
    <source>
        <dbReference type="Pfam" id="PF13472"/>
    </source>
</evidence>
<dbReference type="STRING" id="1245769.A0A0C7N9T3"/>
<proteinExistence type="predicted"/>
<dbReference type="Pfam" id="PF13472">
    <property type="entry name" value="Lipase_GDSL_2"/>
    <property type="match status" value="1"/>
</dbReference>
<dbReference type="InterPro" id="IPR013830">
    <property type="entry name" value="SGNH_hydro"/>
</dbReference>